<dbReference type="InterPro" id="IPR013325">
    <property type="entry name" value="RNA_pol_sigma_r2"/>
</dbReference>
<evidence type="ECO:0000256" key="5">
    <source>
        <dbReference type="ARBA" id="ARBA00023163"/>
    </source>
</evidence>
<name>A0A1C6K8F5_9FIRM</name>
<dbReference type="InterPro" id="IPR039425">
    <property type="entry name" value="RNA_pol_sigma-70-like"/>
</dbReference>
<reference evidence="8" key="1">
    <citation type="submission" date="2015-09" db="EMBL/GenBank/DDBJ databases">
        <authorList>
            <consortium name="Pathogen Informatics"/>
        </authorList>
    </citation>
    <scope>NUCLEOTIDE SEQUENCE</scope>
    <source>
        <strain evidence="8">2789STDY5834896</strain>
    </source>
</reference>
<dbReference type="AlphaFoldDB" id="A0A1C6K8F5"/>
<keyword evidence="4" id="KW-0238">DNA-binding</keyword>
<dbReference type="Pfam" id="PF08281">
    <property type="entry name" value="Sigma70_r4_2"/>
    <property type="match status" value="1"/>
</dbReference>
<proteinExistence type="inferred from homology"/>
<accession>A0A1C6K8F5</accession>
<keyword evidence="2" id="KW-0805">Transcription regulation</keyword>
<evidence type="ECO:0000256" key="3">
    <source>
        <dbReference type="ARBA" id="ARBA00023082"/>
    </source>
</evidence>
<keyword evidence="5" id="KW-0804">Transcription</keyword>
<evidence type="ECO:0000256" key="2">
    <source>
        <dbReference type="ARBA" id="ARBA00023015"/>
    </source>
</evidence>
<dbReference type="GO" id="GO:0003677">
    <property type="term" value="F:DNA binding"/>
    <property type="evidence" value="ECO:0007669"/>
    <property type="project" value="UniProtKB-KW"/>
</dbReference>
<dbReference type="PANTHER" id="PTHR43133">
    <property type="entry name" value="RNA POLYMERASE ECF-TYPE SIGMA FACTO"/>
    <property type="match status" value="1"/>
</dbReference>
<dbReference type="InterPro" id="IPR013249">
    <property type="entry name" value="RNA_pol_sigma70_r4_t2"/>
</dbReference>
<dbReference type="PANTHER" id="PTHR43133:SF8">
    <property type="entry name" value="RNA POLYMERASE SIGMA FACTOR HI_1459-RELATED"/>
    <property type="match status" value="1"/>
</dbReference>
<organism evidence="8">
    <name type="scientific">uncultured Anaerotruncus sp</name>
    <dbReference type="NCBI Taxonomy" id="905011"/>
    <lineage>
        <taxon>Bacteria</taxon>
        <taxon>Bacillati</taxon>
        <taxon>Bacillota</taxon>
        <taxon>Clostridia</taxon>
        <taxon>Eubacteriales</taxon>
        <taxon>Oscillospiraceae</taxon>
        <taxon>Anaerotruncus</taxon>
        <taxon>environmental samples</taxon>
    </lineage>
</organism>
<dbReference type="InterPro" id="IPR014284">
    <property type="entry name" value="RNA_pol_sigma-70_dom"/>
</dbReference>
<evidence type="ECO:0000259" key="7">
    <source>
        <dbReference type="Pfam" id="PF08281"/>
    </source>
</evidence>
<dbReference type="GO" id="GO:0016987">
    <property type="term" value="F:sigma factor activity"/>
    <property type="evidence" value="ECO:0007669"/>
    <property type="project" value="UniProtKB-KW"/>
</dbReference>
<dbReference type="InterPro" id="IPR007627">
    <property type="entry name" value="RNA_pol_sigma70_r2"/>
</dbReference>
<comment type="similarity">
    <text evidence="1">Belongs to the sigma-70 factor family. ECF subfamily.</text>
</comment>
<protein>
    <submittedName>
        <fullName evidence="8">Sigma-K factor</fullName>
    </submittedName>
</protein>
<dbReference type="CDD" id="cd06171">
    <property type="entry name" value="Sigma70_r4"/>
    <property type="match status" value="1"/>
</dbReference>
<dbReference type="NCBIfam" id="TIGR02937">
    <property type="entry name" value="sigma70-ECF"/>
    <property type="match status" value="1"/>
</dbReference>
<dbReference type="Pfam" id="PF04542">
    <property type="entry name" value="Sigma70_r2"/>
    <property type="match status" value="1"/>
</dbReference>
<evidence type="ECO:0000256" key="1">
    <source>
        <dbReference type="ARBA" id="ARBA00010641"/>
    </source>
</evidence>
<evidence type="ECO:0000259" key="6">
    <source>
        <dbReference type="Pfam" id="PF04542"/>
    </source>
</evidence>
<feature type="domain" description="RNA polymerase sigma-70 region 2" evidence="6">
    <location>
        <begin position="28"/>
        <end position="94"/>
    </location>
</feature>
<dbReference type="GO" id="GO:0006352">
    <property type="term" value="P:DNA-templated transcription initiation"/>
    <property type="evidence" value="ECO:0007669"/>
    <property type="project" value="InterPro"/>
</dbReference>
<evidence type="ECO:0000313" key="8">
    <source>
        <dbReference type="EMBL" id="SCJ90659.1"/>
    </source>
</evidence>
<dbReference type="InterPro" id="IPR036388">
    <property type="entry name" value="WH-like_DNA-bd_sf"/>
</dbReference>
<dbReference type="Gene3D" id="1.10.10.10">
    <property type="entry name" value="Winged helix-like DNA-binding domain superfamily/Winged helix DNA-binding domain"/>
    <property type="match status" value="1"/>
</dbReference>
<feature type="domain" description="RNA polymerase sigma factor 70 region 4 type 2" evidence="7">
    <location>
        <begin position="124"/>
        <end position="174"/>
    </location>
</feature>
<evidence type="ECO:0000256" key="4">
    <source>
        <dbReference type="ARBA" id="ARBA00023125"/>
    </source>
</evidence>
<dbReference type="EMBL" id="FMHG01000004">
    <property type="protein sequence ID" value="SCJ90659.1"/>
    <property type="molecule type" value="Genomic_DNA"/>
</dbReference>
<keyword evidence="3" id="KW-0731">Sigma factor</keyword>
<dbReference type="SUPFAM" id="SSF88946">
    <property type="entry name" value="Sigma2 domain of RNA polymerase sigma factors"/>
    <property type="match status" value="1"/>
</dbReference>
<dbReference type="SUPFAM" id="SSF88659">
    <property type="entry name" value="Sigma3 and sigma4 domains of RNA polymerase sigma factors"/>
    <property type="match status" value="1"/>
</dbReference>
<sequence length="396" mass="42667">MGKLGHHQLEQLVLRARGGDERAFAQLYRATAAAQYYQALSILGDEQLAEDAVQECYLVLHRSLQQLEKPRAVVAFLNRTTYLVCQNIRRAQARAKPVAEADLEQAAQLPSPQDLQLRDTALTVSAAIAKLPQRQRQVLALRYFSQYTVAQIAEMMQCSTSTVDRLLTAAKRALRQQLGGTFALVPMGLLLRYSCRQLPRPALPGSAVAAAVGATAILCVGGVQLAPFDLHCELQQSPAAAILTACIGGIPAQRVELSDSSGRTTDMVRGKDGCYTLPISQNGTYTLRAVANTGRVHRRQVTVTDLDRQGPTLAEIRPTEELVYFTVHDDSGLAADSLRAVDARGEATYLDKVEGGCYAAALPNGSYTLLSSDRLGNTSAVPFSLTGGQADRVAGE</sequence>
<dbReference type="Gene3D" id="1.10.1740.10">
    <property type="match status" value="1"/>
</dbReference>
<gene>
    <name evidence="8" type="primary">sigK_6</name>
    <name evidence="8" type="ORF">SAMEA3545359_02749</name>
</gene>
<dbReference type="InterPro" id="IPR013324">
    <property type="entry name" value="RNA_pol_sigma_r3/r4-like"/>
</dbReference>